<dbReference type="WBParaSite" id="Pan_g5359.t1">
    <property type="protein sequence ID" value="Pan_g5359.t1"/>
    <property type="gene ID" value="Pan_g5359"/>
</dbReference>
<protein>
    <submittedName>
        <fullName evidence="2">ACT domain-containing protein</fullName>
    </submittedName>
</protein>
<proteinExistence type="predicted"/>
<dbReference type="AlphaFoldDB" id="A0A7E4VZE6"/>
<reference evidence="1" key="1">
    <citation type="journal article" date="2013" name="Genetics">
        <title>The draft genome and transcriptome of Panagrellus redivivus are shaped by the harsh demands of a free-living lifestyle.</title>
        <authorList>
            <person name="Srinivasan J."/>
            <person name="Dillman A.R."/>
            <person name="Macchietto M.G."/>
            <person name="Heikkinen L."/>
            <person name="Lakso M."/>
            <person name="Fracchia K.M."/>
            <person name="Antoshechkin I."/>
            <person name="Mortazavi A."/>
            <person name="Wong G."/>
            <person name="Sternberg P.W."/>
        </authorList>
    </citation>
    <scope>NUCLEOTIDE SEQUENCE [LARGE SCALE GENOMIC DNA]</scope>
    <source>
        <strain evidence="1">MT8872</strain>
    </source>
</reference>
<evidence type="ECO:0000313" key="2">
    <source>
        <dbReference type="WBParaSite" id="Pan_g5359.t1"/>
    </source>
</evidence>
<accession>A0A7E4VZE6</accession>
<evidence type="ECO:0000313" key="1">
    <source>
        <dbReference type="Proteomes" id="UP000492821"/>
    </source>
</evidence>
<name>A0A7E4VZE6_PANRE</name>
<dbReference type="Proteomes" id="UP000492821">
    <property type="component" value="Unassembled WGS sequence"/>
</dbReference>
<keyword evidence="1" id="KW-1185">Reference proteome</keyword>
<organism evidence="1 2">
    <name type="scientific">Panagrellus redivivus</name>
    <name type="common">Microworm</name>
    <dbReference type="NCBI Taxonomy" id="6233"/>
    <lineage>
        <taxon>Eukaryota</taxon>
        <taxon>Metazoa</taxon>
        <taxon>Ecdysozoa</taxon>
        <taxon>Nematoda</taxon>
        <taxon>Chromadorea</taxon>
        <taxon>Rhabditida</taxon>
        <taxon>Tylenchina</taxon>
        <taxon>Panagrolaimomorpha</taxon>
        <taxon>Panagrolaimoidea</taxon>
        <taxon>Panagrolaimidae</taxon>
        <taxon>Panagrellus</taxon>
    </lineage>
</organism>
<reference evidence="2" key="2">
    <citation type="submission" date="2020-10" db="UniProtKB">
        <authorList>
            <consortium name="WormBaseParasite"/>
        </authorList>
    </citation>
    <scope>IDENTIFICATION</scope>
</reference>
<sequence length="116" mass="13593">MINNKSVRKKCPKCDVIVSLQKVKGSRQNSVHDFGGQLDKLFRTNDFRLITVTSIFASITEVFERQYFDDRFFQRIQNEWHFVILSATKNIEVCHRHVRCAVGTSRAMACVQYKDF</sequence>